<dbReference type="InterPro" id="IPR052901">
    <property type="entry name" value="Bact_TGase-like"/>
</dbReference>
<evidence type="ECO:0000259" key="2">
    <source>
        <dbReference type="SMART" id="SM00460"/>
    </source>
</evidence>
<dbReference type="RefSeq" id="WP_321390063.1">
    <property type="nucleotide sequence ID" value="NZ_CP139487.1"/>
</dbReference>
<evidence type="ECO:0000313" key="4">
    <source>
        <dbReference type="Proteomes" id="UP001324634"/>
    </source>
</evidence>
<dbReference type="AlphaFoldDB" id="A0AAX4HJL3"/>
<feature type="transmembrane region" description="Helical" evidence="1">
    <location>
        <begin position="520"/>
        <end position="541"/>
    </location>
</feature>
<feature type="transmembrane region" description="Helical" evidence="1">
    <location>
        <begin position="95"/>
        <end position="111"/>
    </location>
</feature>
<keyword evidence="1" id="KW-0472">Membrane</keyword>
<dbReference type="Proteomes" id="UP001324634">
    <property type="component" value="Chromosome"/>
</dbReference>
<evidence type="ECO:0000313" key="3">
    <source>
        <dbReference type="EMBL" id="WPU63408.1"/>
    </source>
</evidence>
<feature type="transmembrane region" description="Helical" evidence="1">
    <location>
        <begin position="117"/>
        <end position="136"/>
    </location>
</feature>
<gene>
    <name evidence="3" type="ORF">SOO65_11990</name>
</gene>
<dbReference type="InterPro" id="IPR002931">
    <property type="entry name" value="Transglutaminase-like"/>
</dbReference>
<accession>A0AAX4HJL3</accession>
<dbReference type="PANTHER" id="PTHR42736:SF1">
    <property type="entry name" value="PROTEIN-GLUTAMINE GAMMA-GLUTAMYLTRANSFERASE"/>
    <property type="match status" value="1"/>
</dbReference>
<organism evidence="3 4">
    <name type="scientific">Peredibacter starrii</name>
    <dbReference type="NCBI Taxonomy" id="28202"/>
    <lineage>
        <taxon>Bacteria</taxon>
        <taxon>Pseudomonadati</taxon>
        <taxon>Bdellovibrionota</taxon>
        <taxon>Bacteriovoracia</taxon>
        <taxon>Bacteriovoracales</taxon>
        <taxon>Bacteriovoracaceae</taxon>
        <taxon>Peredibacter</taxon>
    </lineage>
</organism>
<dbReference type="Pfam" id="PF01841">
    <property type="entry name" value="Transglut_core"/>
    <property type="match status" value="1"/>
</dbReference>
<feature type="domain" description="Transglutaminase-like" evidence="2">
    <location>
        <begin position="376"/>
        <end position="446"/>
    </location>
</feature>
<keyword evidence="1" id="KW-1133">Transmembrane helix</keyword>
<dbReference type="InterPro" id="IPR021878">
    <property type="entry name" value="TgpA_N"/>
</dbReference>
<keyword evidence="1" id="KW-0812">Transmembrane</keyword>
<keyword evidence="4" id="KW-1185">Reference proteome</keyword>
<feature type="transmembrane region" description="Helical" evidence="1">
    <location>
        <begin position="12"/>
        <end position="40"/>
    </location>
</feature>
<name>A0AAX4HJL3_9BACT</name>
<dbReference type="InterPro" id="IPR038765">
    <property type="entry name" value="Papain-like_cys_pep_sf"/>
</dbReference>
<dbReference type="SUPFAM" id="SSF54001">
    <property type="entry name" value="Cysteine proteinases"/>
    <property type="match status" value="1"/>
</dbReference>
<sequence length="622" mass="73008">MLKEDLRQNLVLMVFAGLMYEVLTPATMVFVIGGIVAVSFGIKTSKLVRNLLALGVFASYWISYGKIIDPEVGLNFLTSIIVLKILEKESDRDRYMIFFGLLLLISAGSLFEKTLTYVLFFGVSFMVLIRDFYSFLGQKWRLKDLGKAVIWVLPLTFFMFFSVPRLLNPIPLQGGQSGPGEIGYTPDVNISQIESLEGNNSPAFQVLVNRPLNQEALYWRGNTLISNDGWNWNLASIERGEPKRLQEFDLHPGELKQTFRLYKRSDYFFALDTPMALSFGKDIFELPQMKTMTQRRYQWIPRYEVISRAERPFETLEHMDQYLGLPLPKKTKNWILENFKGSDVRELGRNIQRYFYDKGFSYSLSPGKSSSFEEFMQTKKVGLCSHYASAVAIIMRANGIPTRLVSGFMGGTYNQFADFYLVTQNDAHVWVEAFENNRWQRLDPTEWIAPDRVRLGGDIFMQSVRNGVYQKDRFIRMPRIFTDMKQWFGQWDFLFYTWLEQVDYYTQDAWLSRYKFKRQWLFSIIPIMLVVFMGLYTWYLYYLKGKEKDSDFQILWREFYQKMNKRGLNLSVTSLEESENLIKESKLKDKEKVLSIWPQLIQETFGNTQGPSMELRKRIRDL</sequence>
<dbReference type="SMART" id="SM00460">
    <property type="entry name" value="TGc"/>
    <property type="match status" value="1"/>
</dbReference>
<dbReference type="Pfam" id="PF11992">
    <property type="entry name" value="TgpA_N"/>
    <property type="match status" value="1"/>
</dbReference>
<evidence type="ECO:0000256" key="1">
    <source>
        <dbReference type="SAM" id="Phobius"/>
    </source>
</evidence>
<dbReference type="KEGG" id="psti:SOO65_11990"/>
<protein>
    <submittedName>
        <fullName evidence="3">DUF3488 and transglutaminase-like domain-containing protein</fullName>
    </submittedName>
</protein>
<dbReference type="PANTHER" id="PTHR42736">
    <property type="entry name" value="PROTEIN-GLUTAMINE GAMMA-GLUTAMYLTRANSFERASE"/>
    <property type="match status" value="1"/>
</dbReference>
<feature type="transmembrane region" description="Helical" evidence="1">
    <location>
        <begin position="148"/>
        <end position="167"/>
    </location>
</feature>
<dbReference type="Gene3D" id="3.10.620.30">
    <property type="match status" value="1"/>
</dbReference>
<proteinExistence type="predicted"/>
<dbReference type="EMBL" id="CP139487">
    <property type="protein sequence ID" value="WPU63408.1"/>
    <property type="molecule type" value="Genomic_DNA"/>
</dbReference>
<reference evidence="3 4" key="1">
    <citation type="submission" date="2023-11" db="EMBL/GenBank/DDBJ databases">
        <title>Peredibacter starrii A3.12.</title>
        <authorList>
            <person name="Mitchell R.J."/>
        </authorList>
    </citation>
    <scope>NUCLEOTIDE SEQUENCE [LARGE SCALE GENOMIC DNA]</scope>
    <source>
        <strain evidence="3 4">A3.12</strain>
    </source>
</reference>